<dbReference type="SUPFAM" id="SSF55874">
    <property type="entry name" value="ATPase domain of HSP90 chaperone/DNA topoisomerase II/histidine kinase"/>
    <property type="match status" value="1"/>
</dbReference>
<feature type="transmembrane region" description="Helical" evidence="9">
    <location>
        <begin position="60"/>
        <end position="76"/>
    </location>
</feature>
<dbReference type="InterPro" id="IPR003594">
    <property type="entry name" value="HATPase_dom"/>
</dbReference>
<evidence type="ECO:0000256" key="8">
    <source>
        <dbReference type="ARBA" id="ARBA00023012"/>
    </source>
</evidence>
<evidence type="ECO:0000256" key="1">
    <source>
        <dbReference type="ARBA" id="ARBA00000085"/>
    </source>
</evidence>
<dbReference type="Gene3D" id="1.10.287.130">
    <property type="match status" value="1"/>
</dbReference>
<dbReference type="InterPro" id="IPR003661">
    <property type="entry name" value="HisK_dim/P_dom"/>
</dbReference>
<dbReference type="InterPro" id="IPR004358">
    <property type="entry name" value="Sig_transdc_His_kin-like_C"/>
</dbReference>
<keyword evidence="6 11" id="KW-0418">Kinase</keyword>
<evidence type="ECO:0000256" key="6">
    <source>
        <dbReference type="ARBA" id="ARBA00022777"/>
    </source>
</evidence>
<dbReference type="SMART" id="SM00388">
    <property type="entry name" value="HisKA"/>
    <property type="match status" value="1"/>
</dbReference>
<name>A0A7X3FIA2_9BACL</name>
<feature type="transmembrane region" description="Helical" evidence="9">
    <location>
        <begin position="157"/>
        <end position="178"/>
    </location>
</feature>
<proteinExistence type="predicted"/>
<dbReference type="SUPFAM" id="SSF47384">
    <property type="entry name" value="Homodimeric domain of signal transducing histidine kinase"/>
    <property type="match status" value="1"/>
</dbReference>
<keyword evidence="9" id="KW-0812">Transmembrane</keyword>
<organism evidence="11 12">
    <name type="scientific">Paenibacillus lutrae</name>
    <dbReference type="NCBI Taxonomy" id="2078573"/>
    <lineage>
        <taxon>Bacteria</taxon>
        <taxon>Bacillati</taxon>
        <taxon>Bacillota</taxon>
        <taxon>Bacilli</taxon>
        <taxon>Bacillales</taxon>
        <taxon>Paenibacillaceae</taxon>
        <taxon>Paenibacillus</taxon>
    </lineage>
</organism>
<keyword evidence="9" id="KW-0472">Membrane</keyword>
<evidence type="ECO:0000259" key="10">
    <source>
        <dbReference type="PROSITE" id="PS50109"/>
    </source>
</evidence>
<keyword evidence="3" id="KW-0597">Phosphoprotein</keyword>
<accession>A0A7X3FIA2</accession>
<dbReference type="EMBL" id="RHLK01000005">
    <property type="protein sequence ID" value="MVP00230.1"/>
    <property type="molecule type" value="Genomic_DNA"/>
</dbReference>
<dbReference type="PROSITE" id="PS50109">
    <property type="entry name" value="HIS_KIN"/>
    <property type="match status" value="1"/>
</dbReference>
<dbReference type="GO" id="GO:0005524">
    <property type="term" value="F:ATP binding"/>
    <property type="evidence" value="ECO:0007669"/>
    <property type="project" value="UniProtKB-KW"/>
</dbReference>
<feature type="domain" description="Histidine kinase" evidence="10">
    <location>
        <begin position="206"/>
        <end position="413"/>
    </location>
</feature>
<evidence type="ECO:0000256" key="9">
    <source>
        <dbReference type="SAM" id="Phobius"/>
    </source>
</evidence>
<keyword evidence="4" id="KW-0808">Transferase</keyword>
<evidence type="ECO:0000256" key="7">
    <source>
        <dbReference type="ARBA" id="ARBA00022840"/>
    </source>
</evidence>
<dbReference type="PRINTS" id="PR00344">
    <property type="entry name" value="BCTRLSENSOR"/>
</dbReference>
<dbReference type="RefSeq" id="WP_157335694.1">
    <property type="nucleotide sequence ID" value="NZ_RHLK01000005.1"/>
</dbReference>
<evidence type="ECO:0000256" key="4">
    <source>
        <dbReference type="ARBA" id="ARBA00022679"/>
    </source>
</evidence>
<protein>
    <recommendedName>
        <fullName evidence="2">histidine kinase</fullName>
        <ecNumber evidence="2">2.7.13.3</ecNumber>
    </recommendedName>
</protein>
<reference evidence="11 12" key="1">
    <citation type="journal article" date="2019" name="Microorganisms">
        <title>Paenibacillus lutrae sp. nov., A Chitinolytic Species Isolated from A River Otter in Castril Natural Park, Granada, Spain.</title>
        <authorList>
            <person name="Rodriguez M."/>
            <person name="Reina J.C."/>
            <person name="Bejar V."/>
            <person name="Llamas I."/>
        </authorList>
    </citation>
    <scope>NUCLEOTIDE SEQUENCE [LARGE SCALE GENOMIC DNA]</scope>
    <source>
        <strain evidence="11 12">N10</strain>
    </source>
</reference>
<comment type="caution">
    <text evidence="11">The sequence shown here is derived from an EMBL/GenBank/DDBJ whole genome shotgun (WGS) entry which is preliminary data.</text>
</comment>
<comment type="catalytic activity">
    <reaction evidence="1">
        <text>ATP + protein L-histidine = ADP + protein N-phospho-L-histidine.</text>
        <dbReference type="EC" id="2.7.13.3"/>
    </reaction>
</comment>
<keyword evidence="7" id="KW-0067">ATP-binding</keyword>
<sequence>MLNTILTYEVRSVVYTLSAAMIYLILALQKNSKIKKEWIFLIILGVSSFFYLTFEPKDPLIYILHFIPVALMLVLFFEGPLLIGATVAAFNIGSYFILHNPFWPVFTATAAISLLGFFAARRVRHHSILFKNVTATWLTLVYLLLLLILDSRLQQNASFMLLTVAGTLISVWFINYMYDWVKTQEMMREKLIAAEKFQLVGQMAASISHEIRNPLTTIRGVLQLIKRNPHSEAELRYVDLAISEVDQADTIISDYLNYAKPSADKPERLEIKNLLSEIITLITMLSSHSGIETIVKHHSKEPLYIWGESKKFRQCMHNILKNSLESMPDGGTLTITTDRIKDQILVMIQDTGEGMSAEQLKSLGEPFYTTKQKGTGLGIMVVISLLKMMNGTIRYESRPYKGTTCIMEFKASDPA</sequence>
<keyword evidence="9" id="KW-1133">Transmembrane helix</keyword>
<dbReference type="Gene3D" id="3.30.565.10">
    <property type="entry name" value="Histidine kinase-like ATPase, C-terminal domain"/>
    <property type="match status" value="1"/>
</dbReference>
<evidence type="ECO:0000313" key="12">
    <source>
        <dbReference type="Proteomes" id="UP000490800"/>
    </source>
</evidence>
<dbReference type="Proteomes" id="UP000490800">
    <property type="component" value="Unassembled WGS sequence"/>
</dbReference>
<dbReference type="InterPro" id="IPR036097">
    <property type="entry name" value="HisK_dim/P_sf"/>
</dbReference>
<dbReference type="EC" id="2.7.13.3" evidence="2"/>
<dbReference type="GO" id="GO:0000155">
    <property type="term" value="F:phosphorelay sensor kinase activity"/>
    <property type="evidence" value="ECO:0007669"/>
    <property type="project" value="InterPro"/>
</dbReference>
<dbReference type="Pfam" id="PF00512">
    <property type="entry name" value="HisKA"/>
    <property type="match status" value="1"/>
</dbReference>
<evidence type="ECO:0000256" key="3">
    <source>
        <dbReference type="ARBA" id="ARBA00022553"/>
    </source>
</evidence>
<feature type="transmembrane region" description="Helical" evidence="9">
    <location>
        <begin position="6"/>
        <end position="26"/>
    </location>
</feature>
<evidence type="ECO:0000256" key="2">
    <source>
        <dbReference type="ARBA" id="ARBA00012438"/>
    </source>
</evidence>
<dbReference type="SMART" id="SM00387">
    <property type="entry name" value="HATPase_c"/>
    <property type="match status" value="1"/>
</dbReference>
<evidence type="ECO:0000313" key="11">
    <source>
        <dbReference type="EMBL" id="MVP00230.1"/>
    </source>
</evidence>
<gene>
    <name evidence="11" type="ORF">EDM21_11975</name>
</gene>
<feature type="transmembrane region" description="Helical" evidence="9">
    <location>
        <begin position="103"/>
        <end position="120"/>
    </location>
</feature>
<dbReference type="PANTHER" id="PTHR43065">
    <property type="entry name" value="SENSOR HISTIDINE KINASE"/>
    <property type="match status" value="1"/>
</dbReference>
<evidence type="ECO:0000256" key="5">
    <source>
        <dbReference type="ARBA" id="ARBA00022741"/>
    </source>
</evidence>
<keyword evidence="5" id="KW-0547">Nucleotide-binding</keyword>
<dbReference type="InterPro" id="IPR036890">
    <property type="entry name" value="HATPase_C_sf"/>
</dbReference>
<dbReference type="CDD" id="cd00082">
    <property type="entry name" value="HisKA"/>
    <property type="match status" value="1"/>
</dbReference>
<feature type="transmembrane region" description="Helical" evidence="9">
    <location>
        <begin position="132"/>
        <end position="151"/>
    </location>
</feature>
<dbReference type="InterPro" id="IPR005467">
    <property type="entry name" value="His_kinase_dom"/>
</dbReference>
<dbReference type="AlphaFoldDB" id="A0A7X3FIA2"/>
<keyword evidence="12" id="KW-1185">Reference proteome</keyword>
<dbReference type="PANTHER" id="PTHR43065:SF46">
    <property type="entry name" value="C4-DICARBOXYLATE TRANSPORT SENSOR PROTEIN DCTB"/>
    <property type="match status" value="1"/>
</dbReference>
<dbReference type="OrthoDB" id="9815750at2"/>
<dbReference type="Pfam" id="PF02518">
    <property type="entry name" value="HATPase_c"/>
    <property type="match status" value="1"/>
</dbReference>
<feature type="transmembrane region" description="Helical" evidence="9">
    <location>
        <begin position="38"/>
        <end position="54"/>
    </location>
</feature>
<keyword evidence="8" id="KW-0902">Two-component regulatory system</keyword>